<keyword evidence="3" id="KW-1133">Transmembrane helix</keyword>
<name>A0A139ANT7_GONPJ</name>
<evidence type="ECO:0000313" key="5">
    <source>
        <dbReference type="Proteomes" id="UP000070544"/>
    </source>
</evidence>
<gene>
    <name evidence="4" type="ORF">M427DRAFT_29736</name>
</gene>
<feature type="compositionally biased region" description="Pro residues" evidence="2">
    <location>
        <begin position="264"/>
        <end position="277"/>
    </location>
</feature>
<feature type="compositionally biased region" description="Low complexity" evidence="2">
    <location>
        <begin position="61"/>
        <end position="70"/>
    </location>
</feature>
<evidence type="ECO:0000256" key="2">
    <source>
        <dbReference type="SAM" id="MobiDB-lite"/>
    </source>
</evidence>
<dbReference type="Proteomes" id="UP000070544">
    <property type="component" value="Unassembled WGS sequence"/>
</dbReference>
<feature type="region of interest" description="Disordered" evidence="2">
    <location>
        <begin position="719"/>
        <end position="742"/>
    </location>
</feature>
<feature type="compositionally biased region" description="Gly residues" evidence="2">
    <location>
        <begin position="791"/>
        <end position="816"/>
    </location>
</feature>
<feature type="coiled-coil region" evidence="1">
    <location>
        <begin position="504"/>
        <end position="552"/>
    </location>
</feature>
<feature type="compositionally biased region" description="Polar residues" evidence="2">
    <location>
        <begin position="42"/>
        <end position="52"/>
    </location>
</feature>
<feature type="compositionally biased region" description="Low complexity" evidence="2">
    <location>
        <begin position="254"/>
        <end position="263"/>
    </location>
</feature>
<evidence type="ECO:0000256" key="1">
    <source>
        <dbReference type="SAM" id="Coils"/>
    </source>
</evidence>
<keyword evidence="5" id="KW-1185">Reference proteome</keyword>
<feature type="region of interest" description="Disordered" evidence="2">
    <location>
        <begin position="254"/>
        <end position="281"/>
    </location>
</feature>
<feature type="region of interest" description="Disordered" evidence="2">
    <location>
        <begin position="92"/>
        <end position="142"/>
    </location>
</feature>
<feature type="compositionally biased region" description="Low complexity" evidence="2">
    <location>
        <begin position="598"/>
        <end position="611"/>
    </location>
</feature>
<feature type="region of interest" description="Disordered" evidence="2">
    <location>
        <begin position="350"/>
        <end position="403"/>
    </location>
</feature>
<feature type="compositionally biased region" description="Low complexity" evidence="2">
    <location>
        <begin position="572"/>
        <end position="584"/>
    </location>
</feature>
<evidence type="ECO:0000256" key="3">
    <source>
        <dbReference type="SAM" id="Phobius"/>
    </source>
</evidence>
<accession>A0A139ANT7</accession>
<feature type="transmembrane region" description="Helical" evidence="3">
    <location>
        <begin position="325"/>
        <end position="344"/>
    </location>
</feature>
<reference evidence="4 5" key="1">
    <citation type="journal article" date="2015" name="Genome Biol. Evol.">
        <title>Phylogenomic analyses indicate that early fungi evolved digesting cell walls of algal ancestors of land plants.</title>
        <authorList>
            <person name="Chang Y."/>
            <person name="Wang S."/>
            <person name="Sekimoto S."/>
            <person name="Aerts A.L."/>
            <person name="Choi C."/>
            <person name="Clum A."/>
            <person name="LaButti K.M."/>
            <person name="Lindquist E.A."/>
            <person name="Yee Ngan C."/>
            <person name="Ohm R.A."/>
            <person name="Salamov A.A."/>
            <person name="Grigoriev I.V."/>
            <person name="Spatafora J.W."/>
            <person name="Berbee M.L."/>
        </authorList>
    </citation>
    <scope>NUCLEOTIDE SEQUENCE [LARGE SCALE GENOMIC DNA]</scope>
    <source>
        <strain evidence="4 5">JEL478</strain>
    </source>
</reference>
<dbReference type="AlphaFoldDB" id="A0A139ANT7"/>
<organism evidence="4 5">
    <name type="scientific">Gonapodya prolifera (strain JEL478)</name>
    <name type="common">Monoblepharis prolifera</name>
    <dbReference type="NCBI Taxonomy" id="1344416"/>
    <lineage>
        <taxon>Eukaryota</taxon>
        <taxon>Fungi</taxon>
        <taxon>Fungi incertae sedis</taxon>
        <taxon>Chytridiomycota</taxon>
        <taxon>Chytridiomycota incertae sedis</taxon>
        <taxon>Monoblepharidomycetes</taxon>
        <taxon>Monoblepharidales</taxon>
        <taxon>Gonapodyaceae</taxon>
        <taxon>Gonapodya</taxon>
    </lineage>
</organism>
<keyword evidence="3" id="KW-0812">Transmembrane</keyword>
<feature type="compositionally biased region" description="Low complexity" evidence="2">
    <location>
        <begin position="92"/>
        <end position="113"/>
    </location>
</feature>
<dbReference type="OrthoDB" id="10686175at2759"/>
<proteinExistence type="predicted"/>
<feature type="compositionally biased region" description="Polar residues" evidence="2">
    <location>
        <begin position="127"/>
        <end position="136"/>
    </location>
</feature>
<dbReference type="EMBL" id="KQ965742">
    <property type="protein sequence ID" value="KXS18410.1"/>
    <property type="molecule type" value="Genomic_DNA"/>
</dbReference>
<feature type="transmembrane region" description="Helical" evidence="3">
    <location>
        <begin position="196"/>
        <end position="219"/>
    </location>
</feature>
<sequence length="816" mass="82687">MAGPSGTPDRERAQGANEEQCGGDDGTTTMGVAKGKFPPLLSSATLVESSGNLPGLRRDPSGSVSSQQSIFSSSLPASSTVVGLAEAHVTNSTSSISSAHSSKLNGSSLPSSPRRIRRSSPQIHQPVVSSVDTASASPPPPPTILPPLPKLLAFLKPFAGIIALALAFPLVSWTLASLDSGVAIAGQHATNVKSSAASWAPFTLPIIAALLALIAVLAIRMDQRDSSRVANQAYRYQGVGSGRLQPSQISPSLSMSSLYSDSLPPTPPRGATPPPASRRPAQTHWTCHPYLPYVSALGMLYLWSNRRPVPREPEIMPGVPHNGDPVSAVGWPTLVIIIVALVAVRMSTQEGGARDAETIRHNPRPHAPRRSSTASTAKSVPALARRDSSERTTPGKSVDARRDEVRLIAPVPVHAQASAHDADDDAAGLLFVDAVEDLSALPAHSLLPHTPIGLVSAGGSQSTISDAAQPPSLPALPTLASTISTLAATIASQQADLHRLNSALSDALADTAALRTQVADLRRERNLLKRDVARRNEQVEDLVRRVNDAEMAPGKAWWEGHDVDGSGGGGASTPTAGSPATTAPRDWDSVSRASSQADGVSRRSSVAGSSDYAGGNWPVWAGHAAAGSSAEAAARFAAAGGAASGTGGGNYHVLGAGIPHNTSTPPPGPGPLRIARSPTYSGAGAWGDHGVVSASPSPPASPTRLSMSMGAGAGLPFVTPPATRPVSPQYGSGSSGRAKQRKFSVGGQKLSGGAAPGHVLRAWVVGAAGGAAGGEKKKEKEAGAAGAAGAVAGGGGGGMVQAGGGVSVGGDGDAKE</sequence>
<feature type="region of interest" description="Disordered" evidence="2">
    <location>
        <begin position="556"/>
        <end position="611"/>
    </location>
</feature>
<protein>
    <submittedName>
        <fullName evidence="4">Uncharacterized protein</fullName>
    </submittedName>
</protein>
<evidence type="ECO:0000313" key="4">
    <source>
        <dbReference type="EMBL" id="KXS18410.1"/>
    </source>
</evidence>
<feature type="region of interest" description="Disordered" evidence="2">
    <location>
        <begin position="774"/>
        <end position="816"/>
    </location>
</feature>
<feature type="region of interest" description="Disordered" evidence="2">
    <location>
        <begin position="1"/>
        <end position="70"/>
    </location>
</feature>
<keyword evidence="1" id="KW-0175">Coiled coil</keyword>
<feature type="transmembrane region" description="Helical" evidence="3">
    <location>
        <begin position="158"/>
        <end position="176"/>
    </location>
</feature>
<keyword evidence="3" id="KW-0472">Membrane</keyword>